<sequence>MFKNLKNRRKFNMPKNSKFKMKFSRLKDLKIRTKLYLMVFIPLVFVLILSIIGIVNINRNAKMLTDTYYENIYKTSVSISNTNQEFLKVYILQDEIRNDMNSKSEKTKTKIENFNASVEKIQNESKMINDKLVLYKDIYDRMPDEYSNKTIDELYADFENNFNLWLKTFDINNGGIKDKIQYGSTFKIAQDSVDGIVRIFDGTASSVQEFTQAETRKVIVQYVTIAIISFLLTILFGTLIALDSTNALLKIKDFAERLSNYDFSVDLNLQRKDEYGQTAKTLNTAQDNVRKLVRNIIEDSEYINNSSENVFSTIKVVSSNFEVINESTKQINTSMQENNAIAEEISASVEEVNASTVVLSSKATDGTNNAIEIMNRADIVKNRSKDALVSTKKIYSEKEVEIVKAIEAGKVVDEISIMANTIASIADQTNLLALNAAIEAARAGEHGRGFAVVADEVRKLAEQSSSAVESVKVTIEKVKKAFDNLSSNSNELIHFMQNGVNSHFENFNKIGVQYHEDANFVNTMSMELAAMSEEINATIDEVTDAVQHMAQMTQESSEKTSDIEKTIEQSSTIINKLSDEARKQAELARNLMDVIASFKI</sequence>
<dbReference type="PANTHER" id="PTHR32089">
    <property type="entry name" value="METHYL-ACCEPTING CHEMOTAXIS PROTEIN MCPB"/>
    <property type="match status" value="1"/>
</dbReference>
<evidence type="ECO:0000256" key="5">
    <source>
        <dbReference type="SAM" id="Phobius"/>
    </source>
</evidence>
<dbReference type="Proteomes" id="UP000002730">
    <property type="component" value="Chromosome"/>
</dbReference>
<keyword evidence="9" id="KW-1185">Reference proteome</keyword>
<evidence type="ECO:0000256" key="1">
    <source>
        <dbReference type="ARBA" id="ARBA00023224"/>
    </source>
</evidence>
<dbReference type="EMBL" id="CP002160">
    <property type="protein sequence ID" value="ADL52398.1"/>
    <property type="molecule type" value="Genomic_DNA"/>
</dbReference>
<keyword evidence="5" id="KW-0812">Transmembrane</keyword>
<gene>
    <name evidence="8" type="ordered locus">Clocel_2698</name>
</gene>
<proteinExistence type="inferred from homology"/>
<dbReference type="InterPro" id="IPR004089">
    <property type="entry name" value="MCPsignal_dom"/>
</dbReference>
<dbReference type="Pfam" id="PF00015">
    <property type="entry name" value="MCPsignal"/>
    <property type="match status" value="1"/>
</dbReference>
<feature type="domain" description="Methyl-accepting transducer" evidence="6">
    <location>
        <begin position="313"/>
        <end position="564"/>
    </location>
</feature>
<dbReference type="CDD" id="cd06225">
    <property type="entry name" value="HAMP"/>
    <property type="match status" value="1"/>
</dbReference>
<dbReference type="InterPro" id="IPR004090">
    <property type="entry name" value="Chemotax_Me-accpt_rcpt"/>
</dbReference>
<evidence type="ECO:0000313" key="9">
    <source>
        <dbReference type="Proteomes" id="UP000002730"/>
    </source>
</evidence>
<dbReference type="GO" id="GO:0006935">
    <property type="term" value="P:chemotaxis"/>
    <property type="evidence" value="ECO:0007669"/>
    <property type="project" value="InterPro"/>
</dbReference>
<dbReference type="AlphaFoldDB" id="D9SRG9"/>
<dbReference type="HOGENOM" id="CLU_000445_107_27_9"/>
<reference evidence="8 9" key="1">
    <citation type="submission" date="2010-08" db="EMBL/GenBank/DDBJ databases">
        <title>Complete sequence of Clostridium cellulovorans 743B.</title>
        <authorList>
            <consortium name="US DOE Joint Genome Institute"/>
            <person name="Lucas S."/>
            <person name="Copeland A."/>
            <person name="Lapidus A."/>
            <person name="Cheng J.-F."/>
            <person name="Bruce D."/>
            <person name="Goodwin L."/>
            <person name="Pitluck S."/>
            <person name="Chertkov O."/>
            <person name="Detter J.C."/>
            <person name="Han C."/>
            <person name="Tapia R."/>
            <person name="Land M."/>
            <person name="Hauser L."/>
            <person name="Chang Y.-J."/>
            <person name="Jeffries C."/>
            <person name="Kyrpides N."/>
            <person name="Ivanova N."/>
            <person name="Mikhailova N."/>
            <person name="Hemme C.L."/>
            <person name="Woyke T."/>
        </authorList>
    </citation>
    <scope>NUCLEOTIDE SEQUENCE [LARGE SCALE GENOMIC DNA]</scope>
    <source>
        <strain evidence="9">ATCC 35296 / DSM 3052 / OCM 3 / 743B</strain>
    </source>
</reference>
<dbReference type="PANTHER" id="PTHR32089:SF112">
    <property type="entry name" value="LYSOZYME-LIKE PROTEIN-RELATED"/>
    <property type="match status" value="1"/>
</dbReference>
<dbReference type="PROSITE" id="PS50111">
    <property type="entry name" value="CHEMOTAXIS_TRANSDUC_2"/>
    <property type="match status" value="1"/>
</dbReference>
<dbReference type="PROSITE" id="PS50885">
    <property type="entry name" value="HAMP"/>
    <property type="match status" value="1"/>
</dbReference>
<evidence type="ECO:0000256" key="4">
    <source>
        <dbReference type="SAM" id="Coils"/>
    </source>
</evidence>
<evidence type="ECO:0000256" key="3">
    <source>
        <dbReference type="PROSITE-ProRule" id="PRU00284"/>
    </source>
</evidence>
<dbReference type="GO" id="GO:0016020">
    <property type="term" value="C:membrane"/>
    <property type="evidence" value="ECO:0007669"/>
    <property type="project" value="InterPro"/>
</dbReference>
<accession>D9SRG9</accession>
<protein>
    <submittedName>
        <fullName evidence="8">Methyl-accepting chemotaxis sensory transducer</fullName>
    </submittedName>
</protein>
<dbReference type="KEGG" id="ccb:Clocel_2698"/>
<keyword evidence="5" id="KW-0472">Membrane</keyword>
<dbReference type="eggNOG" id="COG0840">
    <property type="taxonomic scope" value="Bacteria"/>
</dbReference>
<evidence type="ECO:0000256" key="2">
    <source>
        <dbReference type="ARBA" id="ARBA00029447"/>
    </source>
</evidence>
<dbReference type="RefSeq" id="WP_010074515.1">
    <property type="nucleotide sequence ID" value="NC_014393.1"/>
</dbReference>
<dbReference type="GO" id="GO:0004888">
    <property type="term" value="F:transmembrane signaling receptor activity"/>
    <property type="evidence" value="ECO:0007669"/>
    <property type="project" value="InterPro"/>
</dbReference>
<evidence type="ECO:0000259" key="7">
    <source>
        <dbReference type="PROSITE" id="PS50885"/>
    </source>
</evidence>
<feature type="transmembrane region" description="Helical" evidence="5">
    <location>
        <begin position="219"/>
        <end position="242"/>
    </location>
</feature>
<dbReference type="GO" id="GO:0007165">
    <property type="term" value="P:signal transduction"/>
    <property type="evidence" value="ECO:0007669"/>
    <property type="project" value="UniProtKB-KW"/>
</dbReference>
<keyword evidence="1 3" id="KW-0807">Transducer</keyword>
<dbReference type="OrthoDB" id="1887545at2"/>
<comment type="similarity">
    <text evidence="2">Belongs to the methyl-accepting chemotaxis (MCP) protein family.</text>
</comment>
<dbReference type="PRINTS" id="PR00260">
    <property type="entry name" value="CHEMTRNSDUCR"/>
</dbReference>
<dbReference type="SUPFAM" id="SSF58104">
    <property type="entry name" value="Methyl-accepting chemotaxis protein (MCP) signaling domain"/>
    <property type="match status" value="1"/>
</dbReference>
<name>D9SRG9_CLOC7</name>
<feature type="coiled-coil region" evidence="4">
    <location>
        <begin position="104"/>
        <end position="131"/>
    </location>
</feature>
<dbReference type="SMART" id="SM00283">
    <property type="entry name" value="MA"/>
    <property type="match status" value="1"/>
</dbReference>
<dbReference type="STRING" id="573061.Clocel_2698"/>
<keyword evidence="4" id="KW-0175">Coiled coil</keyword>
<feature type="domain" description="HAMP" evidence="7">
    <location>
        <begin position="242"/>
        <end position="294"/>
    </location>
</feature>
<evidence type="ECO:0000259" key="6">
    <source>
        <dbReference type="PROSITE" id="PS50111"/>
    </source>
</evidence>
<dbReference type="Gene3D" id="1.10.287.950">
    <property type="entry name" value="Methyl-accepting chemotaxis protein"/>
    <property type="match status" value="1"/>
</dbReference>
<dbReference type="InterPro" id="IPR003660">
    <property type="entry name" value="HAMP_dom"/>
</dbReference>
<evidence type="ECO:0000313" key="8">
    <source>
        <dbReference type="EMBL" id="ADL52398.1"/>
    </source>
</evidence>
<organism evidence="8 9">
    <name type="scientific">Clostridium cellulovorans (strain ATCC 35296 / DSM 3052 / OCM 3 / 743B)</name>
    <dbReference type="NCBI Taxonomy" id="573061"/>
    <lineage>
        <taxon>Bacteria</taxon>
        <taxon>Bacillati</taxon>
        <taxon>Bacillota</taxon>
        <taxon>Clostridia</taxon>
        <taxon>Eubacteriales</taxon>
        <taxon>Clostridiaceae</taxon>
        <taxon>Clostridium</taxon>
    </lineage>
</organism>
<keyword evidence="5" id="KW-1133">Transmembrane helix</keyword>